<keyword evidence="2" id="KW-0614">Plasmid</keyword>
<feature type="non-terminal residue" evidence="2">
    <location>
        <position position="1"/>
    </location>
</feature>
<evidence type="ECO:0000313" key="2">
    <source>
        <dbReference type="EMBL" id="AAU08873.1"/>
    </source>
</evidence>
<geneLocation type="plasmid" evidence="2">
    <name>lp56</name>
</geneLocation>
<sequence>LQKLLLKILFIYILSRVLMNINEISDFYDCLSPGTKKEISKLYGVKQLTLKQKKDFYRGFVSIQEYKRKTGKSIDEIVDDIIDPAKNFIKDVLKDKHIIEKYKNFQNRKFDCSYKKGMLEKCLEKMGEKYSTRFLSIVSNIMEEIGNKDPERESINVVLDFVEILFIIMHYYDKGICTRKYLLKTIKDFSKLV</sequence>
<reference evidence="2" key="1">
    <citation type="journal article" date="2004" name="Proc. Natl. Acad. Sci. U.S.A.">
        <title>Genetic exchange and plasmid transfers in Borrelia burgdorferi sensu stricto revealed by three-way genome comparisons and multilocus sequence typing.</title>
        <authorList>
            <person name="Qiu W.G."/>
            <person name="Schutzer S.E."/>
            <person name="Bruno J.F."/>
            <person name="Attie O."/>
            <person name="Xu Y."/>
            <person name="Dunn J.J."/>
            <person name="Fraser C.M."/>
            <person name="Casjens S.R."/>
            <person name="Luft B.J."/>
        </authorList>
    </citation>
    <scope>NUCLEOTIDE SEQUENCE</scope>
    <source>
        <strain evidence="2">156a</strain>
        <strain evidence="1">156b</strain>
        <plasmid evidence="2">lp56</plasmid>
    </source>
</reference>
<dbReference type="Pfam" id="PF04867">
    <property type="entry name" value="DUF643"/>
    <property type="match status" value="1"/>
</dbReference>
<proteinExistence type="predicted"/>
<dbReference type="EMBL" id="AY696397">
    <property type="protein sequence ID" value="AAU08860.1"/>
    <property type="molecule type" value="Genomic_DNA"/>
</dbReference>
<dbReference type="EMBL" id="AY696410">
    <property type="protein sequence ID" value="AAU08873.1"/>
    <property type="molecule type" value="Genomic_DNA"/>
</dbReference>
<name>Q66Z46_BORBG</name>
<feature type="non-terminal residue" evidence="2">
    <location>
        <position position="193"/>
    </location>
</feature>
<protein>
    <submittedName>
        <fullName evidence="2">Uncharacterized protein</fullName>
    </submittedName>
</protein>
<dbReference type="AlphaFoldDB" id="Q66Z46"/>
<gene>
    <name evidence="2" type="ORF">BBQ48</name>
</gene>
<reference evidence="2" key="2">
    <citation type="submission" date="2004-07" db="EMBL/GenBank/DDBJ databases">
        <authorList>
            <person name="Qiu W.-G."/>
            <person name="Bruno J.F."/>
            <person name="Attie O."/>
            <person name="Casjens S.R."/>
            <person name="Xu Y."/>
            <person name="Dunn J.J."/>
            <person name="Schutzer S.E."/>
            <person name="Fraser C.M."/>
            <person name="Luft B.J."/>
        </authorList>
    </citation>
    <scope>NUCLEOTIDE SEQUENCE</scope>
    <source>
        <strain evidence="2">156a</strain>
        <strain evidence="1">156b</strain>
        <plasmid evidence="2">lp56</plasmid>
    </source>
</reference>
<organism evidence="2">
    <name type="scientific">Borreliella burgdorferi</name>
    <name type="common">Lyme disease spirochete</name>
    <name type="synonym">Borrelia burgdorferi</name>
    <dbReference type="NCBI Taxonomy" id="139"/>
    <lineage>
        <taxon>Bacteria</taxon>
        <taxon>Pseudomonadati</taxon>
        <taxon>Spirochaetota</taxon>
        <taxon>Spirochaetia</taxon>
        <taxon>Spirochaetales</taxon>
        <taxon>Borreliaceae</taxon>
        <taxon>Borreliella</taxon>
    </lineage>
</organism>
<dbReference type="InterPro" id="IPR006951">
    <property type="entry name" value="DUF643"/>
</dbReference>
<evidence type="ECO:0000313" key="1">
    <source>
        <dbReference type="EMBL" id="AAU08860.1"/>
    </source>
</evidence>
<accession>Q66Z46</accession>